<comment type="catalytic activity">
    <reaction evidence="7">
        <text>L-cysteinyl-[protein] + hexadecanoyl-CoA = S-hexadecanoyl-L-cysteinyl-[protein] + CoA</text>
        <dbReference type="Rhea" id="RHEA:36683"/>
        <dbReference type="Rhea" id="RHEA-COMP:10131"/>
        <dbReference type="Rhea" id="RHEA-COMP:11032"/>
        <dbReference type="ChEBI" id="CHEBI:29950"/>
        <dbReference type="ChEBI" id="CHEBI:57287"/>
        <dbReference type="ChEBI" id="CHEBI:57379"/>
        <dbReference type="ChEBI" id="CHEBI:74151"/>
        <dbReference type="EC" id="2.3.1.225"/>
    </reaction>
</comment>
<gene>
    <name evidence="10" type="ORF">AKO1_010703</name>
</gene>
<proteinExistence type="inferred from homology"/>
<dbReference type="Pfam" id="PF01529">
    <property type="entry name" value="DHHC"/>
    <property type="match status" value="1"/>
</dbReference>
<comment type="similarity">
    <text evidence="7">Belongs to the DHHC palmitoyltransferase family.</text>
</comment>
<dbReference type="GO" id="GO:0016020">
    <property type="term" value="C:membrane"/>
    <property type="evidence" value="ECO:0007669"/>
    <property type="project" value="UniProtKB-SubCell"/>
</dbReference>
<keyword evidence="2 7" id="KW-0808">Transferase</keyword>
<dbReference type="PANTHER" id="PTHR12246">
    <property type="entry name" value="PALMITOYLTRANSFERASE ZDHHC16"/>
    <property type="match status" value="1"/>
</dbReference>
<keyword evidence="6 7" id="KW-0012">Acyltransferase</keyword>
<keyword evidence="4 7" id="KW-1133">Transmembrane helix</keyword>
<feature type="transmembrane region" description="Helical" evidence="7">
    <location>
        <begin position="89"/>
        <end position="110"/>
    </location>
</feature>
<evidence type="ECO:0000256" key="1">
    <source>
        <dbReference type="ARBA" id="ARBA00004141"/>
    </source>
</evidence>
<reference evidence="10 11" key="1">
    <citation type="submission" date="2024-03" db="EMBL/GenBank/DDBJ databases">
        <title>The Acrasis kona genome and developmental transcriptomes reveal deep origins of eukaryotic multicellular pathways.</title>
        <authorList>
            <person name="Sheikh S."/>
            <person name="Fu C.-J."/>
            <person name="Brown M.W."/>
            <person name="Baldauf S.L."/>
        </authorList>
    </citation>
    <scope>NUCLEOTIDE SEQUENCE [LARGE SCALE GENOMIC DNA]</scope>
    <source>
        <strain evidence="10 11">ATCC MYA-3509</strain>
    </source>
</reference>
<evidence type="ECO:0000259" key="9">
    <source>
        <dbReference type="Pfam" id="PF01529"/>
    </source>
</evidence>
<comment type="domain">
    <text evidence="7">The DHHC domain is required for palmitoyltransferase activity.</text>
</comment>
<dbReference type="EC" id="2.3.1.225" evidence="7"/>
<feature type="compositionally biased region" description="Polar residues" evidence="8">
    <location>
        <begin position="1"/>
        <end position="31"/>
    </location>
</feature>
<keyword evidence="11" id="KW-1185">Reference proteome</keyword>
<keyword evidence="5 7" id="KW-0472">Membrane</keyword>
<organism evidence="10 11">
    <name type="scientific">Acrasis kona</name>
    <dbReference type="NCBI Taxonomy" id="1008807"/>
    <lineage>
        <taxon>Eukaryota</taxon>
        <taxon>Discoba</taxon>
        <taxon>Heterolobosea</taxon>
        <taxon>Tetramitia</taxon>
        <taxon>Eutetramitia</taxon>
        <taxon>Acrasidae</taxon>
        <taxon>Acrasis</taxon>
    </lineage>
</organism>
<dbReference type="EMBL" id="JAOPGA020001557">
    <property type="protein sequence ID" value="KAL0489417.1"/>
    <property type="molecule type" value="Genomic_DNA"/>
</dbReference>
<evidence type="ECO:0000256" key="7">
    <source>
        <dbReference type="RuleBase" id="RU079119"/>
    </source>
</evidence>
<name>A0AAW2ZJD7_9EUKA</name>
<evidence type="ECO:0000313" key="11">
    <source>
        <dbReference type="Proteomes" id="UP001431209"/>
    </source>
</evidence>
<protein>
    <recommendedName>
        <fullName evidence="7">Palmitoyltransferase</fullName>
        <ecNumber evidence="7">2.3.1.225</ecNumber>
    </recommendedName>
</protein>
<evidence type="ECO:0000256" key="2">
    <source>
        <dbReference type="ARBA" id="ARBA00022679"/>
    </source>
</evidence>
<feature type="transmembrane region" description="Helical" evidence="7">
    <location>
        <begin position="233"/>
        <end position="257"/>
    </location>
</feature>
<evidence type="ECO:0000256" key="8">
    <source>
        <dbReference type="SAM" id="MobiDB-lite"/>
    </source>
</evidence>
<comment type="caution">
    <text evidence="10">The sequence shown here is derived from an EMBL/GenBank/DDBJ whole genome shotgun (WGS) entry which is preliminary data.</text>
</comment>
<evidence type="ECO:0000256" key="6">
    <source>
        <dbReference type="ARBA" id="ARBA00023315"/>
    </source>
</evidence>
<evidence type="ECO:0000256" key="5">
    <source>
        <dbReference type="ARBA" id="ARBA00023136"/>
    </source>
</evidence>
<keyword evidence="3 7" id="KW-0812">Transmembrane</keyword>
<dbReference type="InterPro" id="IPR039859">
    <property type="entry name" value="PFA4/ZDH16/20/ERF2-like"/>
</dbReference>
<dbReference type="GO" id="GO:0019706">
    <property type="term" value="F:protein-cysteine S-palmitoyltransferase activity"/>
    <property type="evidence" value="ECO:0007669"/>
    <property type="project" value="UniProtKB-EC"/>
</dbReference>
<feature type="transmembrane region" description="Helical" evidence="7">
    <location>
        <begin position="122"/>
        <end position="142"/>
    </location>
</feature>
<dbReference type="Proteomes" id="UP001431209">
    <property type="component" value="Unassembled WGS sequence"/>
</dbReference>
<dbReference type="PROSITE" id="PS50216">
    <property type="entry name" value="DHHC"/>
    <property type="match status" value="1"/>
</dbReference>
<feature type="region of interest" description="Disordered" evidence="8">
    <location>
        <begin position="1"/>
        <end position="74"/>
    </location>
</feature>
<dbReference type="AlphaFoldDB" id="A0AAW2ZJD7"/>
<dbReference type="InterPro" id="IPR001594">
    <property type="entry name" value="Palmitoyltrfase_DHHC"/>
</dbReference>
<evidence type="ECO:0000256" key="3">
    <source>
        <dbReference type="ARBA" id="ARBA00022692"/>
    </source>
</evidence>
<accession>A0AAW2ZJD7</accession>
<comment type="subcellular location">
    <subcellularLocation>
        <location evidence="1">Membrane</location>
        <topology evidence="1">Multi-pass membrane protein</topology>
    </subcellularLocation>
</comment>
<evidence type="ECO:0000313" key="10">
    <source>
        <dbReference type="EMBL" id="KAL0489417.1"/>
    </source>
</evidence>
<sequence>MPSSSDLNASTNIEEANSVGRSTSMNQSPQLATERKNTNSHTSIDVESLKALIPTKPPPPQPPKKNLRRRRNNHERSSNKCLECIKVSALPIFVCFLSGAAWAAGGLFLIPHAYPIDLYPVLFVLNQIIALSELTLTLMSYFKCVRTDPGYVEKDWENQCTGQEDRDFVMKLELTGRGEERYCHKCNVYQPPRSHHSSANNKLLPLYSFKCVLRMDHYCIWVNNCVGLRNHKFFFLFLFYMVVGFVHFGVTAGVAIAQSVRNMEGISPVSLVVMIMSTVFVFPIACMVGMFFGWNVYLICTNQTSIESHINGSIKSKLSKTNHQTFKHVFNVTLKQNIQAVLGINTWLWLIPVPGNVGDGIHYPTIPQSLIASQQSQVTQAKQQIYDYSSGEESDQDEFV</sequence>
<feature type="transmembrane region" description="Helical" evidence="7">
    <location>
        <begin position="269"/>
        <end position="294"/>
    </location>
</feature>
<evidence type="ECO:0000256" key="4">
    <source>
        <dbReference type="ARBA" id="ARBA00022989"/>
    </source>
</evidence>
<feature type="domain" description="Palmitoyltransferase DHHC" evidence="9">
    <location>
        <begin position="178"/>
        <end position="308"/>
    </location>
</feature>